<sequence length="79" mass="9117">MNYEDILYQKLRDCLNVVELGVAGRILCFDSKLQTFILYMHSTSPEKTYEATELAWDSIPKELKVELREVGMGFAGRQI</sequence>
<evidence type="ECO:0000313" key="1">
    <source>
        <dbReference type="EMBL" id="KKN72911.1"/>
    </source>
</evidence>
<accession>A0A0F9VHC8</accession>
<dbReference type="EMBL" id="LAZR01000353">
    <property type="protein sequence ID" value="KKN72911.1"/>
    <property type="molecule type" value="Genomic_DNA"/>
</dbReference>
<name>A0A0F9VHC8_9ZZZZ</name>
<gene>
    <name evidence="1" type="ORF">LCGC14_0406150</name>
</gene>
<dbReference type="AlphaFoldDB" id="A0A0F9VHC8"/>
<protein>
    <submittedName>
        <fullName evidence="1">Uncharacterized protein</fullName>
    </submittedName>
</protein>
<comment type="caution">
    <text evidence="1">The sequence shown here is derived from an EMBL/GenBank/DDBJ whole genome shotgun (WGS) entry which is preliminary data.</text>
</comment>
<organism evidence="1">
    <name type="scientific">marine sediment metagenome</name>
    <dbReference type="NCBI Taxonomy" id="412755"/>
    <lineage>
        <taxon>unclassified sequences</taxon>
        <taxon>metagenomes</taxon>
        <taxon>ecological metagenomes</taxon>
    </lineage>
</organism>
<reference evidence="1" key="1">
    <citation type="journal article" date="2015" name="Nature">
        <title>Complex archaea that bridge the gap between prokaryotes and eukaryotes.</title>
        <authorList>
            <person name="Spang A."/>
            <person name="Saw J.H."/>
            <person name="Jorgensen S.L."/>
            <person name="Zaremba-Niedzwiedzka K."/>
            <person name="Martijn J."/>
            <person name="Lind A.E."/>
            <person name="van Eijk R."/>
            <person name="Schleper C."/>
            <person name="Guy L."/>
            <person name="Ettema T.J."/>
        </authorList>
    </citation>
    <scope>NUCLEOTIDE SEQUENCE</scope>
</reference>
<proteinExistence type="predicted"/>